<evidence type="ECO:0000313" key="1">
    <source>
        <dbReference type="EMBL" id="ESO06404.1"/>
    </source>
</evidence>
<dbReference type="Proteomes" id="UP000015101">
    <property type="component" value="Unassembled WGS sequence"/>
</dbReference>
<evidence type="ECO:0000313" key="3">
    <source>
        <dbReference type="Proteomes" id="UP000015101"/>
    </source>
</evidence>
<reference evidence="3" key="1">
    <citation type="submission" date="2012-12" db="EMBL/GenBank/DDBJ databases">
        <authorList>
            <person name="Hellsten U."/>
            <person name="Grimwood J."/>
            <person name="Chapman J.A."/>
            <person name="Shapiro H."/>
            <person name="Aerts A."/>
            <person name="Otillar R.P."/>
            <person name="Terry A.Y."/>
            <person name="Boore J.L."/>
            <person name="Simakov O."/>
            <person name="Marletaz F."/>
            <person name="Cho S.-J."/>
            <person name="Edsinger-Gonzales E."/>
            <person name="Havlak P."/>
            <person name="Kuo D.-H."/>
            <person name="Larsson T."/>
            <person name="Lv J."/>
            <person name="Arendt D."/>
            <person name="Savage R."/>
            <person name="Osoegawa K."/>
            <person name="de Jong P."/>
            <person name="Lindberg D.R."/>
            <person name="Seaver E.C."/>
            <person name="Weisblat D.A."/>
            <person name="Putnam N.H."/>
            <person name="Grigoriev I.V."/>
            <person name="Rokhsar D.S."/>
        </authorList>
    </citation>
    <scope>NUCLEOTIDE SEQUENCE</scope>
</reference>
<dbReference type="CTD" id="20198807"/>
<dbReference type="AlphaFoldDB" id="T1EQF7"/>
<name>T1EQF7_HELRO</name>
<dbReference type="HOGENOM" id="CLU_1152825_0_0_1"/>
<dbReference type="GeneID" id="20198807"/>
<dbReference type="EMBL" id="KB096324">
    <property type="protein sequence ID" value="ESO06404.1"/>
    <property type="molecule type" value="Genomic_DNA"/>
</dbReference>
<accession>T1EQF7</accession>
<reference evidence="2" key="3">
    <citation type="submission" date="2015-06" db="UniProtKB">
        <authorList>
            <consortium name="EnsemblMetazoa"/>
        </authorList>
    </citation>
    <scope>IDENTIFICATION</scope>
</reference>
<dbReference type="KEGG" id="hro:HELRODRAFT_160575"/>
<organism evidence="2 3">
    <name type="scientific">Helobdella robusta</name>
    <name type="common">Californian leech</name>
    <dbReference type="NCBI Taxonomy" id="6412"/>
    <lineage>
        <taxon>Eukaryota</taxon>
        <taxon>Metazoa</taxon>
        <taxon>Spiralia</taxon>
        <taxon>Lophotrochozoa</taxon>
        <taxon>Annelida</taxon>
        <taxon>Clitellata</taxon>
        <taxon>Hirudinea</taxon>
        <taxon>Rhynchobdellida</taxon>
        <taxon>Glossiphoniidae</taxon>
        <taxon>Helobdella</taxon>
    </lineage>
</organism>
<gene>
    <name evidence="2" type="primary">20198807</name>
    <name evidence="1" type="ORF">HELRODRAFT_160575</name>
</gene>
<dbReference type="EMBL" id="AMQM01000622">
    <property type="status" value="NOT_ANNOTATED_CDS"/>
    <property type="molecule type" value="Genomic_DNA"/>
</dbReference>
<dbReference type="InParanoid" id="T1EQF7"/>
<keyword evidence="3" id="KW-1185">Reference proteome</keyword>
<dbReference type="EnsemblMetazoa" id="HelroT160575">
    <property type="protein sequence ID" value="HelroP160575"/>
    <property type="gene ID" value="HelroG160575"/>
</dbReference>
<proteinExistence type="predicted"/>
<protein>
    <submittedName>
        <fullName evidence="1 2">Uncharacterized protein</fullName>
    </submittedName>
</protein>
<evidence type="ECO:0000313" key="2">
    <source>
        <dbReference type="EnsemblMetazoa" id="HelroP160575"/>
    </source>
</evidence>
<dbReference type="RefSeq" id="XP_009015772.1">
    <property type="nucleotide sequence ID" value="XM_009017524.1"/>
</dbReference>
<reference evidence="1 3" key="2">
    <citation type="journal article" date="2013" name="Nature">
        <title>Insights into bilaterian evolution from three spiralian genomes.</title>
        <authorList>
            <person name="Simakov O."/>
            <person name="Marletaz F."/>
            <person name="Cho S.J."/>
            <person name="Edsinger-Gonzales E."/>
            <person name="Havlak P."/>
            <person name="Hellsten U."/>
            <person name="Kuo D.H."/>
            <person name="Larsson T."/>
            <person name="Lv J."/>
            <person name="Arendt D."/>
            <person name="Savage R."/>
            <person name="Osoegawa K."/>
            <person name="de Jong P."/>
            <person name="Grimwood J."/>
            <person name="Chapman J.A."/>
            <person name="Shapiro H."/>
            <person name="Aerts A."/>
            <person name="Otillar R.P."/>
            <person name="Terry A.Y."/>
            <person name="Boore J.L."/>
            <person name="Grigoriev I.V."/>
            <person name="Lindberg D.R."/>
            <person name="Seaver E.C."/>
            <person name="Weisblat D.A."/>
            <person name="Putnam N.H."/>
            <person name="Rokhsar D.S."/>
        </authorList>
    </citation>
    <scope>NUCLEOTIDE SEQUENCE</scope>
</reference>
<sequence>MNNMKGEIRLMNNNTVSSNNPALVNNIDHLWHQQSFFDIHRDTYDAPSCKHSKKLKSEWIENSTRAKSSNHTDNANFIPVGVKSDVFDRVNCPDTNNELTNSSFHVGRCINFPTNDKTIVSNKDGYTSPYSDDSNTSSNSMRSLELLHWIYHQVNITNDHALKKNDEHVDSHPCSAYSEFKEMEQKFHKNCFSDNTNDGAKPNNLLYNKACYKQNEIFIDKDDKKCYEKSCVALVWKVSGK</sequence>